<feature type="signal peptide" evidence="2">
    <location>
        <begin position="1"/>
        <end position="24"/>
    </location>
</feature>
<gene>
    <name evidence="3" type="ORF">SLEP1_g4718</name>
</gene>
<protein>
    <submittedName>
        <fullName evidence="3">Uncharacterized protein</fullName>
    </submittedName>
</protein>
<evidence type="ECO:0000256" key="1">
    <source>
        <dbReference type="SAM" id="MobiDB-lite"/>
    </source>
</evidence>
<feature type="compositionally biased region" description="Basic and acidic residues" evidence="1">
    <location>
        <begin position="102"/>
        <end position="112"/>
    </location>
</feature>
<evidence type="ECO:0000313" key="4">
    <source>
        <dbReference type="Proteomes" id="UP001054252"/>
    </source>
</evidence>
<evidence type="ECO:0000313" key="3">
    <source>
        <dbReference type="EMBL" id="GKU90767.1"/>
    </source>
</evidence>
<proteinExistence type="predicted"/>
<reference evidence="3 4" key="1">
    <citation type="journal article" date="2021" name="Commun. Biol.">
        <title>The genome of Shorea leprosula (Dipterocarpaceae) highlights the ecological relevance of drought in aseasonal tropical rainforests.</title>
        <authorList>
            <person name="Ng K.K.S."/>
            <person name="Kobayashi M.J."/>
            <person name="Fawcett J.A."/>
            <person name="Hatakeyama M."/>
            <person name="Paape T."/>
            <person name="Ng C.H."/>
            <person name="Ang C.C."/>
            <person name="Tnah L.H."/>
            <person name="Lee C.T."/>
            <person name="Nishiyama T."/>
            <person name="Sese J."/>
            <person name="O'Brien M.J."/>
            <person name="Copetti D."/>
            <person name="Mohd Noor M.I."/>
            <person name="Ong R.C."/>
            <person name="Putra M."/>
            <person name="Sireger I.Z."/>
            <person name="Indrioko S."/>
            <person name="Kosugi Y."/>
            <person name="Izuno A."/>
            <person name="Isagi Y."/>
            <person name="Lee S.L."/>
            <person name="Shimizu K.K."/>
        </authorList>
    </citation>
    <scope>NUCLEOTIDE SEQUENCE [LARGE SCALE GENOMIC DNA]</scope>
    <source>
        <strain evidence="3">214</strain>
    </source>
</reference>
<dbReference type="EMBL" id="BPVZ01000004">
    <property type="protein sequence ID" value="GKU90767.1"/>
    <property type="molecule type" value="Genomic_DNA"/>
</dbReference>
<feature type="chain" id="PRO_5043327326" evidence="2">
    <location>
        <begin position="25"/>
        <end position="112"/>
    </location>
</feature>
<organism evidence="3 4">
    <name type="scientific">Rubroshorea leprosula</name>
    <dbReference type="NCBI Taxonomy" id="152421"/>
    <lineage>
        <taxon>Eukaryota</taxon>
        <taxon>Viridiplantae</taxon>
        <taxon>Streptophyta</taxon>
        <taxon>Embryophyta</taxon>
        <taxon>Tracheophyta</taxon>
        <taxon>Spermatophyta</taxon>
        <taxon>Magnoliopsida</taxon>
        <taxon>eudicotyledons</taxon>
        <taxon>Gunneridae</taxon>
        <taxon>Pentapetalae</taxon>
        <taxon>rosids</taxon>
        <taxon>malvids</taxon>
        <taxon>Malvales</taxon>
        <taxon>Dipterocarpaceae</taxon>
        <taxon>Rubroshorea</taxon>
    </lineage>
</organism>
<sequence length="112" mass="11871">MKFNVLQRRIVSILLCVFAPGEEGEGLGVREDRLSLVDVDNGGFESVVRLREVKDGRGVVGSAGSRHPWTVAGANKGREFKGGEGDGEGEVEGKEGSGGCGDRLETGWRPGE</sequence>
<keyword evidence="2" id="KW-0732">Signal</keyword>
<feature type="region of interest" description="Disordered" evidence="1">
    <location>
        <begin position="58"/>
        <end position="112"/>
    </location>
</feature>
<keyword evidence="4" id="KW-1185">Reference proteome</keyword>
<comment type="caution">
    <text evidence="3">The sequence shown here is derived from an EMBL/GenBank/DDBJ whole genome shotgun (WGS) entry which is preliminary data.</text>
</comment>
<name>A0AAV5HYI3_9ROSI</name>
<evidence type="ECO:0000256" key="2">
    <source>
        <dbReference type="SAM" id="SignalP"/>
    </source>
</evidence>
<accession>A0AAV5HYI3</accession>
<dbReference type="AlphaFoldDB" id="A0AAV5HYI3"/>
<dbReference type="Proteomes" id="UP001054252">
    <property type="component" value="Unassembled WGS sequence"/>
</dbReference>